<dbReference type="RefSeq" id="WP_204698103.1">
    <property type="nucleotide sequence ID" value="NZ_JAFBEC010000007.1"/>
</dbReference>
<reference evidence="3 4" key="1">
    <citation type="submission" date="2021-01" db="EMBL/GenBank/DDBJ databases">
        <title>Genomic Encyclopedia of Type Strains, Phase IV (KMG-IV): sequencing the most valuable type-strain genomes for metagenomic binning, comparative biology and taxonomic classification.</title>
        <authorList>
            <person name="Goeker M."/>
        </authorList>
    </citation>
    <scope>NUCLEOTIDE SEQUENCE [LARGE SCALE GENOMIC DNA]</scope>
    <source>
        <strain evidence="3 4">DSM 25540</strain>
    </source>
</reference>
<feature type="transmembrane region" description="Helical" evidence="1">
    <location>
        <begin position="210"/>
        <end position="232"/>
    </location>
</feature>
<name>A0ABS2PDE7_9BACL</name>
<dbReference type="Proteomes" id="UP000741863">
    <property type="component" value="Unassembled WGS sequence"/>
</dbReference>
<gene>
    <name evidence="3" type="ORF">JOD17_002549</name>
</gene>
<feature type="transmembrane region" description="Helical" evidence="1">
    <location>
        <begin position="51"/>
        <end position="77"/>
    </location>
</feature>
<keyword evidence="4" id="KW-1185">Reference proteome</keyword>
<feature type="transmembrane region" description="Helical" evidence="1">
    <location>
        <begin position="238"/>
        <end position="256"/>
    </location>
</feature>
<feature type="transmembrane region" description="Helical" evidence="1">
    <location>
        <begin position="89"/>
        <end position="115"/>
    </location>
</feature>
<dbReference type="Pfam" id="PF07670">
    <property type="entry name" value="Gate"/>
    <property type="match status" value="1"/>
</dbReference>
<keyword evidence="1" id="KW-1133">Transmembrane helix</keyword>
<keyword evidence="1" id="KW-0812">Transmembrane</keyword>
<evidence type="ECO:0000256" key="1">
    <source>
        <dbReference type="SAM" id="Phobius"/>
    </source>
</evidence>
<feature type="transmembrane region" description="Helical" evidence="1">
    <location>
        <begin position="9"/>
        <end position="31"/>
    </location>
</feature>
<sequence length="450" mass="50092">MTTKSTKPILWFILPSLLGLFIFIFPVFYTVDGEREMTIPIAFLSNLAGDILAPVIAELTITLAAISVIGSLLYMFTNAAWLQKPIFQSIFAVTPFWLIVRIIGFTLGLLIIFQIGPEWVWGPDTGDLIFELASLLITVFLFAGIFLPLLLNFGLLEFAGTLMNVIMRPLFRLPGRSSIDSLASWFGDATIGVMMTNQQYMEGHYTRREAAVLGTTFNIVSITFTIVILGYLSLEHLFFPYYMTIVIAGFVAAIIMPRIPPLSRFSEDYYEHATPQKEEPKDGRPLLKRAWQGALTRASQVHIVSTGKQGFKNVLELWIGVIPIVLAFGTVTIIIAEQTPLFTWLGTPFIPILELMQVPEAQAASETILIGFADMLLPALIGAEIQSEMTRFIIGCLSVTQLIFMSEVGGLLLASKIPVNFMHLVMIFLLRTIITLPIIVLCAHIVFMFV</sequence>
<accession>A0ABS2PDE7</accession>
<feature type="transmembrane region" description="Helical" evidence="1">
    <location>
        <begin position="421"/>
        <end position="449"/>
    </location>
</feature>
<feature type="transmembrane region" description="Helical" evidence="1">
    <location>
        <begin position="135"/>
        <end position="158"/>
    </location>
</feature>
<evidence type="ECO:0000313" key="4">
    <source>
        <dbReference type="Proteomes" id="UP000741863"/>
    </source>
</evidence>
<organism evidence="3 4">
    <name type="scientific">Geomicrobium sediminis</name>
    <dbReference type="NCBI Taxonomy" id="1347788"/>
    <lineage>
        <taxon>Bacteria</taxon>
        <taxon>Bacillati</taxon>
        <taxon>Bacillota</taxon>
        <taxon>Bacilli</taxon>
        <taxon>Bacillales</taxon>
        <taxon>Geomicrobium</taxon>
    </lineage>
</organism>
<protein>
    <submittedName>
        <fullName evidence="3">Nucleoside recognition membrane protein YjiH</fullName>
    </submittedName>
</protein>
<evidence type="ECO:0000313" key="3">
    <source>
        <dbReference type="EMBL" id="MBM7633455.1"/>
    </source>
</evidence>
<comment type="caution">
    <text evidence="3">The sequence shown here is derived from an EMBL/GenBank/DDBJ whole genome shotgun (WGS) entry which is preliminary data.</text>
</comment>
<feature type="domain" description="Nucleoside transporter/FeoB GTPase Gate" evidence="2">
    <location>
        <begin position="136"/>
        <end position="232"/>
    </location>
</feature>
<feature type="transmembrane region" description="Helical" evidence="1">
    <location>
        <begin position="317"/>
        <end position="336"/>
    </location>
</feature>
<dbReference type="EMBL" id="JAFBEC010000007">
    <property type="protein sequence ID" value="MBM7633455.1"/>
    <property type="molecule type" value="Genomic_DNA"/>
</dbReference>
<proteinExistence type="predicted"/>
<feature type="transmembrane region" description="Helical" evidence="1">
    <location>
        <begin position="392"/>
        <end position="415"/>
    </location>
</feature>
<evidence type="ECO:0000259" key="2">
    <source>
        <dbReference type="Pfam" id="PF07670"/>
    </source>
</evidence>
<dbReference type="InterPro" id="IPR011642">
    <property type="entry name" value="Gate_dom"/>
</dbReference>
<keyword evidence="1" id="KW-0472">Membrane</keyword>